<organism evidence="3 4">
    <name type="scientific">Brachyspira suanatina</name>
    <dbReference type="NCBI Taxonomy" id="381802"/>
    <lineage>
        <taxon>Bacteria</taxon>
        <taxon>Pseudomonadati</taxon>
        <taxon>Spirochaetota</taxon>
        <taxon>Spirochaetia</taxon>
        <taxon>Brachyspirales</taxon>
        <taxon>Brachyspiraceae</taxon>
        <taxon>Brachyspira</taxon>
    </lineage>
</organism>
<name>A0A0G4K3R8_9SPIR</name>
<evidence type="ECO:0000313" key="4">
    <source>
        <dbReference type="Proteomes" id="UP000043763"/>
    </source>
</evidence>
<evidence type="ECO:0000259" key="2">
    <source>
        <dbReference type="Pfam" id="PF25087"/>
    </source>
</evidence>
<proteinExistence type="predicted"/>
<dbReference type="InterPro" id="IPR029044">
    <property type="entry name" value="Nucleotide-diphossugar_trans"/>
</dbReference>
<dbReference type="Gene3D" id="3.90.550.10">
    <property type="entry name" value="Spore Coat Polysaccharide Biosynthesis Protein SpsA, Chain A"/>
    <property type="match status" value="1"/>
</dbReference>
<evidence type="ECO:0000259" key="1">
    <source>
        <dbReference type="Pfam" id="PF00483"/>
    </source>
</evidence>
<dbReference type="PANTHER" id="PTHR42883:SF2">
    <property type="entry name" value="THYMIDYLYLTRANSFERASE"/>
    <property type="match status" value="1"/>
</dbReference>
<reference evidence="4" key="1">
    <citation type="submission" date="2015-04" db="EMBL/GenBank/DDBJ databases">
        <authorList>
            <person name="Mushtaq Mamoona"/>
        </authorList>
    </citation>
    <scope>NUCLEOTIDE SEQUENCE [LARGE SCALE GENOMIC DNA]</scope>
    <source>
        <strain evidence="4">AN4859/03</strain>
    </source>
</reference>
<dbReference type="OrthoDB" id="9801899at2"/>
<feature type="domain" description="Nucleotidyl transferase" evidence="1">
    <location>
        <begin position="2"/>
        <end position="234"/>
    </location>
</feature>
<keyword evidence="4" id="KW-1185">Reference proteome</keyword>
<dbReference type="Pfam" id="PF00483">
    <property type="entry name" value="NTP_transferase"/>
    <property type="match status" value="1"/>
</dbReference>
<feature type="domain" description="Mannose-1-phosphate guanyltransferase C-terminal" evidence="2">
    <location>
        <begin position="249"/>
        <end position="310"/>
    </location>
</feature>
<dbReference type="RefSeq" id="WP_048593446.1">
    <property type="nucleotide sequence ID" value="NZ_CVLB01000001.1"/>
</dbReference>
<dbReference type="Gene3D" id="2.160.10.10">
    <property type="entry name" value="Hexapeptide repeat proteins"/>
    <property type="match status" value="1"/>
</dbReference>
<dbReference type="EMBL" id="CVLB01000001">
    <property type="protein sequence ID" value="CRF31678.1"/>
    <property type="molecule type" value="Genomic_DNA"/>
</dbReference>
<dbReference type="PANTHER" id="PTHR42883">
    <property type="entry name" value="GLUCOSE-1-PHOSPHATE THYMIDYLTRANSFERASE"/>
    <property type="match status" value="1"/>
</dbReference>
<dbReference type="SUPFAM" id="SSF53448">
    <property type="entry name" value="Nucleotide-diphospho-sugar transferases"/>
    <property type="match status" value="1"/>
</dbReference>
<dbReference type="InterPro" id="IPR056729">
    <property type="entry name" value="GMPPB_C"/>
</dbReference>
<dbReference type="GO" id="GO:0016740">
    <property type="term" value="F:transferase activity"/>
    <property type="evidence" value="ECO:0007669"/>
    <property type="project" value="UniProtKB-KW"/>
</dbReference>
<dbReference type="Pfam" id="PF25087">
    <property type="entry name" value="GMPPB_C"/>
    <property type="match status" value="1"/>
</dbReference>
<sequence length="328" mass="37007">MKVIIPAAGEGTRLRPHTITKPKPILPIAGSTIIDFIMTEISSIQDLEEVIFIVGYLKDQMIEYLSEKYKNIKLTFVEQKEYKGLAHAISLTKEHIKDDDKIFIILGDTIFKLNLSNIVSKNENSLGVCEVDNPSRFGVAILNEQGVITKLVEKPKEPISNLALTGMYNIVNTKELFEAIDYIIKNDIKTKNEYQLTDALEYMIKNSIIFKTFKLDGWYDCGEKSTMIETNKSIIKHNILSKGIKDTAIIPPVFIDKDVKIENSVIGPYVHIGKNSKIENSILKNSIIFEEVNISNAFMDNSIISEKVTYKVKTHSMDIGASITIEQN</sequence>
<gene>
    <name evidence="3" type="ORF">BRSU_0300</name>
</gene>
<dbReference type="CDD" id="cd04181">
    <property type="entry name" value="NTP_transferase"/>
    <property type="match status" value="1"/>
</dbReference>
<accession>A0A0G4K3R8</accession>
<evidence type="ECO:0000313" key="3">
    <source>
        <dbReference type="EMBL" id="CRF31678.1"/>
    </source>
</evidence>
<keyword evidence="3" id="KW-0808">Transferase</keyword>
<dbReference type="AlphaFoldDB" id="A0A0G4K3R8"/>
<dbReference type="Proteomes" id="UP000043763">
    <property type="component" value="Unassembled WGS sequence"/>
</dbReference>
<dbReference type="InterPro" id="IPR005835">
    <property type="entry name" value="NTP_transferase_dom"/>
</dbReference>
<protein>
    <submittedName>
        <fullName evidence="3">Nucleotidyltransferase</fullName>
    </submittedName>
</protein>